<name>A0A6A6BBT2_9PEZI</name>
<evidence type="ECO:0000256" key="1">
    <source>
        <dbReference type="SAM" id="MobiDB-lite"/>
    </source>
</evidence>
<dbReference type="EMBL" id="ML995488">
    <property type="protein sequence ID" value="KAF2141068.1"/>
    <property type="molecule type" value="Genomic_DNA"/>
</dbReference>
<evidence type="ECO:0000313" key="2">
    <source>
        <dbReference type="EMBL" id="KAF2141068.1"/>
    </source>
</evidence>
<feature type="region of interest" description="Disordered" evidence="1">
    <location>
        <begin position="37"/>
        <end position="116"/>
    </location>
</feature>
<protein>
    <submittedName>
        <fullName evidence="2">Uncharacterized protein</fullName>
    </submittedName>
</protein>
<dbReference type="Proteomes" id="UP000799438">
    <property type="component" value="Unassembled WGS sequence"/>
</dbReference>
<dbReference type="AlphaFoldDB" id="A0A6A6BBT2"/>
<organism evidence="2 3">
    <name type="scientific">Aplosporella prunicola CBS 121167</name>
    <dbReference type="NCBI Taxonomy" id="1176127"/>
    <lineage>
        <taxon>Eukaryota</taxon>
        <taxon>Fungi</taxon>
        <taxon>Dikarya</taxon>
        <taxon>Ascomycota</taxon>
        <taxon>Pezizomycotina</taxon>
        <taxon>Dothideomycetes</taxon>
        <taxon>Dothideomycetes incertae sedis</taxon>
        <taxon>Botryosphaeriales</taxon>
        <taxon>Aplosporellaceae</taxon>
        <taxon>Aplosporella</taxon>
    </lineage>
</organism>
<feature type="compositionally biased region" description="Low complexity" evidence="1">
    <location>
        <begin position="51"/>
        <end position="66"/>
    </location>
</feature>
<keyword evidence="3" id="KW-1185">Reference proteome</keyword>
<dbReference type="RefSeq" id="XP_033396781.1">
    <property type="nucleotide sequence ID" value="XM_033546679.1"/>
</dbReference>
<dbReference type="GeneID" id="54304185"/>
<proteinExistence type="predicted"/>
<evidence type="ECO:0000313" key="3">
    <source>
        <dbReference type="Proteomes" id="UP000799438"/>
    </source>
</evidence>
<accession>A0A6A6BBT2</accession>
<sequence>MLMNSCMQSKPRIFSYGTCPSRLVPCLRGIEASTLCDHTASPPSPDAEDISPAGPGVRASSSAAAGGRKEGRKELAAPAPPRQEKTMEGEPEPSVRPPADPPTHPPIRRLGWRGGKGGGETARIPLHRRFLLLLLLHHQQSKAGLPPLGRRRSPHASALIRPVAGAGGLMMMSWEGCGICGAAGLQSGMR</sequence>
<gene>
    <name evidence="2" type="ORF">K452DRAFT_44849</name>
</gene>
<feature type="compositionally biased region" description="Pro residues" evidence="1">
    <location>
        <begin position="94"/>
        <end position="105"/>
    </location>
</feature>
<reference evidence="2" key="1">
    <citation type="journal article" date="2020" name="Stud. Mycol.">
        <title>101 Dothideomycetes genomes: a test case for predicting lifestyles and emergence of pathogens.</title>
        <authorList>
            <person name="Haridas S."/>
            <person name="Albert R."/>
            <person name="Binder M."/>
            <person name="Bloem J."/>
            <person name="Labutti K."/>
            <person name="Salamov A."/>
            <person name="Andreopoulos B."/>
            <person name="Baker S."/>
            <person name="Barry K."/>
            <person name="Bills G."/>
            <person name="Bluhm B."/>
            <person name="Cannon C."/>
            <person name="Castanera R."/>
            <person name="Culley D."/>
            <person name="Daum C."/>
            <person name="Ezra D."/>
            <person name="Gonzalez J."/>
            <person name="Henrissat B."/>
            <person name="Kuo A."/>
            <person name="Liang C."/>
            <person name="Lipzen A."/>
            <person name="Lutzoni F."/>
            <person name="Magnuson J."/>
            <person name="Mondo S."/>
            <person name="Nolan M."/>
            <person name="Ohm R."/>
            <person name="Pangilinan J."/>
            <person name="Park H.-J."/>
            <person name="Ramirez L."/>
            <person name="Alfaro M."/>
            <person name="Sun H."/>
            <person name="Tritt A."/>
            <person name="Yoshinaga Y."/>
            <person name="Zwiers L.-H."/>
            <person name="Turgeon B."/>
            <person name="Goodwin S."/>
            <person name="Spatafora J."/>
            <person name="Crous P."/>
            <person name="Grigoriev I."/>
        </authorList>
    </citation>
    <scope>NUCLEOTIDE SEQUENCE</scope>
    <source>
        <strain evidence="2">CBS 121167</strain>
    </source>
</reference>